<evidence type="ECO:0000313" key="3">
    <source>
        <dbReference type="EMBL" id="MBJ8337538.1"/>
    </source>
</evidence>
<dbReference type="RefSeq" id="WP_199701256.1">
    <property type="nucleotide sequence ID" value="NZ_JAEMNV010000001.1"/>
</dbReference>
<dbReference type="Proteomes" id="UP000655868">
    <property type="component" value="Unassembled WGS sequence"/>
</dbReference>
<dbReference type="EMBL" id="JAEMNV010000001">
    <property type="protein sequence ID" value="MBJ8337538.1"/>
    <property type="molecule type" value="Genomic_DNA"/>
</dbReference>
<feature type="chain" id="PRO_5037037520" evidence="2">
    <location>
        <begin position="26"/>
        <end position="169"/>
    </location>
</feature>
<evidence type="ECO:0000256" key="2">
    <source>
        <dbReference type="SAM" id="SignalP"/>
    </source>
</evidence>
<gene>
    <name evidence="3" type="ORF">JGU71_01435</name>
</gene>
<feature type="compositionally biased region" description="Basic and acidic residues" evidence="1">
    <location>
        <begin position="41"/>
        <end position="55"/>
    </location>
</feature>
<feature type="region of interest" description="Disordered" evidence="1">
    <location>
        <begin position="25"/>
        <end position="56"/>
    </location>
</feature>
<keyword evidence="4" id="KW-1185">Reference proteome</keyword>
<dbReference type="PROSITE" id="PS51257">
    <property type="entry name" value="PROKAR_LIPOPROTEIN"/>
    <property type="match status" value="1"/>
</dbReference>
<keyword evidence="2" id="KW-0732">Signal</keyword>
<reference evidence="3" key="1">
    <citation type="submission" date="2020-12" db="EMBL/GenBank/DDBJ databases">
        <title>Antrihabitans popcorni sp. nov. and Antrihabitans auranticaus sp. nov., isolated from a larva cave.</title>
        <authorList>
            <person name="Lee S.D."/>
            <person name="Kim I.S."/>
        </authorList>
    </citation>
    <scope>NUCLEOTIDE SEQUENCE</scope>
    <source>
        <strain evidence="3">YC3-6</strain>
    </source>
</reference>
<protein>
    <submittedName>
        <fullName evidence="3">Uncharacterized protein</fullName>
    </submittedName>
</protein>
<organism evidence="3 4">
    <name type="scientific">Antrihabitans stalagmiti</name>
    <dbReference type="NCBI Taxonomy" id="2799499"/>
    <lineage>
        <taxon>Bacteria</taxon>
        <taxon>Bacillati</taxon>
        <taxon>Actinomycetota</taxon>
        <taxon>Actinomycetes</taxon>
        <taxon>Mycobacteriales</taxon>
        <taxon>Nocardiaceae</taxon>
        <taxon>Antrihabitans</taxon>
    </lineage>
</organism>
<comment type="caution">
    <text evidence="3">The sequence shown here is derived from an EMBL/GenBank/DDBJ whole genome shotgun (WGS) entry which is preliminary data.</text>
</comment>
<feature type="compositionally biased region" description="Polar residues" evidence="1">
    <location>
        <begin position="26"/>
        <end position="36"/>
    </location>
</feature>
<dbReference type="AlphaFoldDB" id="A0A934NLQ9"/>
<evidence type="ECO:0000313" key="4">
    <source>
        <dbReference type="Proteomes" id="UP000655868"/>
    </source>
</evidence>
<proteinExistence type="predicted"/>
<name>A0A934NLQ9_9NOCA</name>
<evidence type="ECO:0000256" key="1">
    <source>
        <dbReference type="SAM" id="MobiDB-lite"/>
    </source>
</evidence>
<feature type="signal peptide" evidence="2">
    <location>
        <begin position="1"/>
        <end position="25"/>
    </location>
</feature>
<sequence>MTNFARGVAAAAAAMVVGVVAGCSAESGTPTANESDVASYRQERDEQRKQDEEAARQQVCGTFQTTALRATDKYKAMIASNAVAGADLLVRLDEAKAALRESADSVDEALDQQEDVPDAVVTALQEYASATRTLADETERWPTVKTADALNAAAEKRDGTSRTAANRCA</sequence>
<accession>A0A934NLQ9</accession>